<feature type="domain" description="Lipocalin-like" evidence="1">
    <location>
        <begin position="41"/>
        <end position="134"/>
    </location>
</feature>
<gene>
    <name evidence="2" type="ORF">GCM10011361_12250</name>
</gene>
<evidence type="ECO:0000313" key="2">
    <source>
        <dbReference type="EMBL" id="GGD46954.1"/>
    </source>
</evidence>
<dbReference type="EMBL" id="BMFH01000001">
    <property type="protein sequence ID" value="GGD46954.1"/>
    <property type="molecule type" value="Genomic_DNA"/>
</dbReference>
<evidence type="ECO:0000313" key="3">
    <source>
        <dbReference type="Proteomes" id="UP000625780"/>
    </source>
</evidence>
<dbReference type="Pfam" id="PF13648">
    <property type="entry name" value="Lipocalin_4"/>
    <property type="match status" value="1"/>
</dbReference>
<organism evidence="2 3">
    <name type="scientific">Muriicola marianensis</name>
    <dbReference type="NCBI Taxonomy" id="1324801"/>
    <lineage>
        <taxon>Bacteria</taxon>
        <taxon>Pseudomonadati</taxon>
        <taxon>Bacteroidota</taxon>
        <taxon>Flavobacteriia</taxon>
        <taxon>Flavobacteriales</taxon>
        <taxon>Flavobacteriaceae</taxon>
        <taxon>Muriicola</taxon>
    </lineage>
</organism>
<reference evidence="3" key="1">
    <citation type="journal article" date="2019" name="Int. J. Syst. Evol. Microbiol.">
        <title>The Global Catalogue of Microorganisms (GCM) 10K type strain sequencing project: providing services to taxonomists for standard genome sequencing and annotation.</title>
        <authorList>
            <consortium name="The Broad Institute Genomics Platform"/>
            <consortium name="The Broad Institute Genome Sequencing Center for Infectious Disease"/>
            <person name="Wu L."/>
            <person name="Ma J."/>
        </authorList>
    </citation>
    <scope>NUCLEOTIDE SEQUENCE [LARGE SCALE GENOMIC DNA]</scope>
    <source>
        <strain evidence="3">CGMCC 1.12606</strain>
    </source>
</reference>
<dbReference type="Proteomes" id="UP000625780">
    <property type="component" value="Unassembled WGS sequence"/>
</dbReference>
<protein>
    <recommendedName>
        <fullName evidence="1">Lipocalin-like domain-containing protein</fullName>
    </recommendedName>
</protein>
<accession>A0ABQ1QUL0</accession>
<comment type="caution">
    <text evidence="2">The sequence shown here is derived from an EMBL/GenBank/DDBJ whole genome shotgun (WGS) entry which is preliminary data.</text>
</comment>
<name>A0ABQ1QUL0_9FLAO</name>
<evidence type="ECO:0000259" key="1">
    <source>
        <dbReference type="Pfam" id="PF13648"/>
    </source>
</evidence>
<proteinExistence type="predicted"/>
<sequence>MLVDPGKISSGTIPYFGFLDGEGSSNTYMEMPVESSSANLLIGKWQITKLGIDEANDGNIVYYRYEDYDHKDCGESFLQFNSDGVVFENSYYNNTEDCILYSEIDTYEFIDSDRLKIYVYDNIFLVNLSATELILKYDWAFPNSLWGPTQVYYHYKRA</sequence>
<dbReference type="InterPro" id="IPR024311">
    <property type="entry name" value="Lipocalin-like"/>
</dbReference>
<keyword evidence="3" id="KW-1185">Reference proteome</keyword>